<sequence length="91" mass="10578">MVEQLDLEDWAWQVAADVYRLNLFCHLTGQTVSRRSAVTEEELTRAIRSSFTQVNDAAYRQMIKLATDAALEAYDRAVSRNIRWSRTRRAN</sequence>
<accession>A0A176YKP3</accession>
<evidence type="ECO:0000313" key="1">
    <source>
        <dbReference type="EMBL" id="OAF06247.1"/>
    </source>
</evidence>
<evidence type="ECO:0000313" key="2">
    <source>
        <dbReference type="Proteomes" id="UP000076959"/>
    </source>
</evidence>
<keyword evidence="2" id="KW-1185">Reference proteome</keyword>
<gene>
    <name evidence="1" type="ORF">AYJ54_21315</name>
</gene>
<comment type="caution">
    <text evidence="1">The sequence shown here is derived from an EMBL/GenBank/DDBJ whole genome shotgun (WGS) entry which is preliminary data.</text>
</comment>
<reference evidence="1 2" key="1">
    <citation type="submission" date="2016-03" db="EMBL/GenBank/DDBJ databases">
        <title>Draft Genome Sequence of the Strain BR 10245 (Bradyrhizobium sp.) isolated from nodules of Centrolobium paraense.</title>
        <authorList>
            <person name="Simoes-Araujo J.L.Sr."/>
            <person name="Barauna A.C."/>
            <person name="Silva K."/>
            <person name="Zilli J.E."/>
        </authorList>
    </citation>
    <scope>NUCLEOTIDE SEQUENCE [LARGE SCALE GENOMIC DNA]</scope>
    <source>
        <strain evidence="1 2">BR 10245</strain>
    </source>
</reference>
<proteinExistence type="predicted"/>
<protein>
    <submittedName>
        <fullName evidence="1">Uncharacterized protein</fullName>
    </submittedName>
</protein>
<dbReference type="AlphaFoldDB" id="A0A176YKP3"/>
<dbReference type="EMBL" id="LUUB01000078">
    <property type="protein sequence ID" value="OAF06247.1"/>
    <property type="molecule type" value="Genomic_DNA"/>
</dbReference>
<name>A0A176YKP3_9BRAD</name>
<organism evidence="1 2">
    <name type="scientific">Bradyrhizobium centrolobii</name>
    <dbReference type="NCBI Taxonomy" id="1505087"/>
    <lineage>
        <taxon>Bacteria</taxon>
        <taxon>Pseudomonadati</taxon>
        <taxon>Pseudomonadota</taxon>
        <taxon>Alphaproteobacteria</taxon>
        <taxon>Hyphomicrobiales</taxon>
        <taxon>Nitrobacteraceae</taxon>
        <taxon>Bradyrhizobium</taxon>
    </lineage>
</organism>
<dbReference type="OrthoDB" id="8244716at2"/>
<dbReference type="Proteomes" id="UP000076959">
    <property type="component" value="Unassembled WGS sequence"/>
</dbReference>